<evidence type="ECO:0000313" key="4">
    <source>
        <dbReference type="EMBL" id="MFC5819639.1"/>
    </source>
</evidence>
<dbReference type="PANTHER" id="PTHR30055:SF226">
    <property type="entry name" value="HTH-TYPE TRANSCRIPTIONAL REGULATOR PKSA"/>
    <property type="match status" value="1"/>
</dbReference>
<dbReference type="InterPro" id="IPR001647">
    <property type="entry name" value="HTH_TetR"/>
</dbReference>
<dbReference type="PANTHER" id="PTHR30055">
    <property type="entry name" value="HTH-TYPE TRANSCRIPTIONAL REGULATOR RUTR"/>
    <property type="match status" value="1"/>
</dbReference>
<gene>
    <name evidence="4" type="ORF">ACFPUY_31470</name>
</gene>
<evidence type="ECO:0000313" key="5">
    <source>
        <dbReference type="Proteomes" id="UP001596096"/>
    </source>
</evidence>
<dbReference type="InterPro" id="IPR050109">
    <property type="entry name" value="HTH-type_TetR-like_transc_reg"/>
</dbReference>
<dbReference type="PROSITE" id="PS50977">
    <property type="entry name" value="HTH_TETR_2"/>
    <property type="match status" value="1"/>
</dbReference>
<dbReference type="RefSeq" id="WP_219546783.1">
    <property type="nucleotide sequence ID" value="NZ_JAHKRN010000028.1"/>
</dbReference>
<dbReference type="Proteomes" id="UP001596096">
    <property type="component" value="Unassembled WGS sequence"/>
</dbReference>
<evidence type="ECO:0000256" key="1">
    <source>
        <dbReference type="ARBA" id="ARBA00023125"/>
    </source>
</evidence>
<sequence>MRTKKPRSGSFTEAARRAQIIEAAIRTVNEIGYARASLAEIARRAGTSKSVLSYHFDGKEELLEQVVGHVFEDAGRRVADAVDAERTAAAKLAAYVRAELAYLREHREPMLAASEILISHRDEHGVPLYLRGGDEAIALLESIIEQGRHAGEFADTDVRVAAITVSHAVDGALTRVQSHPETDLVAYEKELVRLVLRALGASDA</sequence>
<reference evidence="5" key="1">
    <citation type="journal article" date="2019" name="Int. J. Syst. Evol. Microbiol.">
        <title>The Global Catalogue of Microorganisms (GCM) 10K type strain sequencing project: providing services to taxonomists for standard genome sequencing and annotation.</title>
        <authorList>
            <consortium name="The Broad Institute Genomics Platform"/>
            <consortium name="The Broad Institute Genome Sequencing Center for Infectious Disease"/>
            <person name="Wu L."/>
            <person name="Ma J."/>
        </authorList>
    </citation>
    <scope>NUCLEOTIDE SEQUENCE [LARGE SCALE GENOMIC DNA]</scope>
    <source>
        <strain evidence="5">CGMCC 4.7106</strain>
    </source>
</reference>
<protein>
    <submittedName>
        <fullName evidence="4">TetR/AcrR family transcriptional regulator</fullName>
    </submittedName>
</protein>
<keyword evidence="5" id="KW-1185">Reference proteome</keyword>
<name>A0ABW1C217_9ACTN</name>
<evidence type="ECO:0000259" key="3">
    <source>
        <dbReference type="PROSITE" id="PS50977"/>
    </source>
</evidence>
<accession>A0ABW1C217</accession>
<organism evidence="4 5">
    <name type="scientific">Nonomuraea harbinensis</name>
    <dbReference type="NCBI Taxonomy" id="1286938"/>
    <lineage>
        <taxon>Bacteria</taxon>
        <taxon>Bacillati</taxon>
        <taxon>Actinomycetota</taxon>
        <taxon>Actinomycetes</taxon>
        <taxon>Streptosporangiales</taxon>
        <taxon>Streptosporangiaceae</taxon>
        <taxon>Nonomuraea</taxon>
    </lineage>
</organism>
<evidence type="ECO:0000256" key="2">
    <source>
        <dbReference type="PROSITE-ProRule" id="PRU00335"/>
    </source>
</evidence>
<dbReference type="Pfam" id="PF00440">
    <property type="entry name" value="TetR_N"/>
    <property type="match status" value="1"/>
</dbReference>
<feature type="DNA-binding region" description="H-T-H motif" evidence="2">
    <location>
        <begin position="37"/>
        <end position="56"/>
    </location>
</feature>
<feature type="domain" description="HTH tetR-type" evidence="3">
    <location>
        <begin position="14"/>
        <end position="74"/>
    </location>
</feature>
<proteinExistence type="predicted"/>
<keyword evidence="1 2" id="KW-0238">DNA-binding</keyword>
<comment type="caution">
    <text evidence="4">The sequence shown here is derived from an EMBL/GenBank/DDBJ whole genome shotgun (WGS) entry which is preliminary data.</text>
</comment>
<dbReference type="EMBL" id="JBHSNW010000020">
    <property type="protein sequence ID" value="MFC5819639.1"/>
    <property type="molecule type" value="Genomic_DNA"/>
</dbReference>